<gene>
    <name evidence="2" type="ORF">QP487_04820</name>
</gene>
<feature type="transmembrane region" description="Helical" evidence="1">
    <location>
        <begin position="23"/>
        <end position="42"/>
    </location>
</feature>
<accession>A0AAW6YC74</accession>
<proteinExistence type="predicted"/>
<keyword evidence="1" id="KW-0472">Membrane</keyword>
<dbReference type="AlphaFoldDB" id="A0AAW6YC74"/>
<keyword evidence="1" id="KW-0812">Transmembrane</keyword>
<organism evidence="2 3">
    <name type="scientific">Streptococcus pasteurianus</name>
    <dbReference type="NCBI Taxonomy" id="197614"/>
    <lineage>
        <taxon>Bacteria</taxon>
        <taxon>Bacillati</taxon>
        <taxon>Bacillota</taxon>
        <taxon>Bacilli</taxon>
        <taxon>Lactobacillales</taxon>
        <taxon>Streptococcaceae</taxon>
        <taxon>Streptococcus</taxon>
    </lineage>
</organism>
<reference evidence="2" key="1">
    <citation type="submission" date="2023-05" db="EMBL/GenBank/DDBJ databases">
        <title>Cataloging the Phylogenetic Diversity of Human Bladder Bacteria.</title>
        <authorList>
            <person name="Du J."/>
        </authorList>
    </citation>
    <scope>NUCLEOTIDE SEQUENCE</scope>
    <source>
        <strain evidence="2">UMB0765</strain>
    </source>
</reference>
<sequence>MTAVATNSAATYGVNANIHGMNVSFFAMSLFALILLLLALSCPKSEK</sequence>
<evidence type="ECO:0000256" key="1">
    <source>
        <dbReference type="SAM" id="Phobius"/>
    </source>
</evidence>
<protein>
    <recommendedName>
        <fullName evidence="4">MFS transporter</fullName>
    </recommendedName>
</protein>
<evidence type="ECO:0000313" key="2">
    <source>
        <dbReference type="EMBL" id="MDK7292783.1"/>
    </source>
</evidence>
<evidence type="ECO:0008006" key="4">
    <source>
        <dbReference type="Google" id="ProtNLM"/>
    </source>
</evidence>
<dbReference type="Proteomes" id="UP001237917">
    <property type="component" value="Unassembled WGS sequence"/>
</dbReference>
<name>A0AAW6YC74_9STRE</name>
<dbReference type="EMBL" id="JASOPU010000004">
    <property type="protein sequence ID" value="MDK7292783.1"/>
    <property type="molecule type" value="Genomic_DNA"/>
</dbReference>
<dbReference type="RefSeq" id="WP_230321669.1">
    <property type="nucleotide sequence ID" value="NZ_CP116958.1"/>
</dbReference>
<keyword evidence="1" id="KW-1133">Transmembrane helix</keyword>
<evidence type="ECO:0000313" key="3">
    <source>
        <dbReference type="Proteomes" id="UP001237917"/>
    </source>
</evidence>
<comment type="caution">
    <text evidence="2">The sequence shown here is derived from an EMBL/GenBank/DDBJ whole genome shotgun (WGS) entry which is preliminary data.</text>
</comment>